<feature type="non-terminal residue" evidence="1">
    <location>
        <position position="164"/>
    </location>
</feature>
<protein>
    <submittedName>
        <fullName evidence="1">Uncharacterized protein</fullName>
    </submittedName>
</protein>
<proteinExistence type="predicted"/>
<organism evidence="1">
    <name type="scientific">marine sediment metagenome</name>
    <dbReference type="NCBI Taxonomy" id="412755"/>
    <lineage>
        <taxon>unclassified sequences</taxon>
        <taxon>metagenomes</taxon>
        <taxon>ecological metagenomes</taxon>
    </lineage>
</organism>
<evidence type="ECO:0000313" key="1">
    <source>
        <dbReference type="EMBL" id="KKL24281.1"/>
    </source>
</evidence>
<name>A0A0F9E309_9ZZZZ</name>
<gene>
    <name evidence="1" type="ORF">LCGC14_2416920</name>
</gene>
<sequence length="164" mass="17348">MANEFKHASVGTELTQSEFESVTLHVADSQARGDILISDTGATGFIRLAKGASGTTLVMDANDPTWETVPPRNALIWASAMSSPASNGAADGTIDGTNIIYLTKDFDTTTEEHADFSIEIPPEYTGGNILWQAIWTAASSAGTVSWEVNILNVANDEVIDAALT</sequence>
<dbReference type="EMBL" id="LAZR01036655">
    <property type="protein sequence ID" value="KKL24281.1"/>
    <property type="molecule type" value="Genomic_DNA"/>
</dbReference>
<dbReference type="AlphaFoldDB" id="A0A0F9E309"/>
<reference evidence="1" key="1">
    <citation type="journal article" date="2015" name="Nature">
        <title>Complex archaea that bridge the gap between prokaryotes and eukaryotes.</title>
        <authorList>
            <person name="Spang A."/>
            <person name="Saw J.H."/>
            <person name="Jorgensen S.L."/>
            <person name="Zaremba-Niedzwiedzka K."/>
            <person name="Martijn J."/>
            <person name="Lind A.E."/>
            <person name="van Eijk R."/>
            <person name="Schleper C."/>
            <person name="Guy L."/>
            <person name="Ettema T.J."/>
        </authorList>
    </citation>
    <scope>NUCLEOTIDE SEQUENCE</scope>
</reference>
<accession>A0A0F9E309</accession>
<comment type="caution">
    <text evidence="1">The sequence shown here is derived from an EMBL/GenBank/DDBJ whole genome shotgun (WGS) entry which is preliminary data.</text>
</comment>